<dbReference type="SUPFAM" id="SSF55331">
    <property type="entry name" value="Tautomerase/MIF"/>
    <property type="match status" value="1"/>
</dbReference>
<dbReference type="InterPro" id="IPR011059">
    <property type="entry name" value="Metal-dep_hydrolase_composite"/>
</dbReference>
<dbReference type="SUPFAM" id="SSF51338">
    <property type="entry name" value="Composite domain of metallo-dependent hydrolases"/>
    <property type="match status" value="1"/>
</dbReference>
<evidence type="ECO:0000256" key="9">
    <source>
        <dbReference type="ARBA" id="ARBA00039086"/>
    </source>
</evidence>
<comment type="caution">
    <text evidence="14">The sequence shown here is derived from an EMBL/GenBank/DDBJ whole genome shotgun (WGS) entry which is preliminary data.</text>
</comment>
<evidence type="ECO:0000256" key="3">
    <source>
        <dbReference type="ARBA" id="ARBA00022514"/>
    </source>
</evidence>
<evidence type="ECO:0000259" key="13">
    <source>
        <dbReference type="Pfam" id="PF01979"/>
    </source>
</evidence>
<evidence type="ECO:0000256" key="12">
    <source>
        <dbReference type="ARBA" id="ARBA00042730"/>
    </source>
</evidence>
<keyword evidence="4" id="KW-0964">Secreted</keyword>
<evidence type="ECO:0000256" key="11">
    <source>
        <dbReference type="ARBA" id="ARBA00041912"/>
    </source>
</evidence>
<dbReference type="InterPro" id="IPR006680">
    <property type="entry name" value="Amidohydro-rel"/>
</dbReference>
<evidence type="ECO:0000256" key="10">
    <source>
        <dbReference type="ARBA" id="ARBA00041631"/>
    </source>
</evidence>
<dbReference type="PANTHER" id="PTHR11954">
    <property type="entry name" value="D-DOPACHROME DECARBOXYLASE"/>
    <property type="match status" value="1"/>
</dbReference>
<evidence type="ECO:0000256" key="5">
    <source>
        <dbReference type="ARBA" id="ARBA00023235"/>
    </source>
</evidence>
<dbReference type="Proteomes" id="UP001140091">
    <property type="component" value="Unassembled WGS sequence"/>
</dbReference>
<sequence length="171" mass="19198">MEFTRAGRLTRYETLRAATIDGAKTLGLHHSIGSLEPGKLADFLVYPPHVELFEAETEGDFSTISDERVFVLEFSKFAAKILSKPEQYISVNVKYNPTLSFAGTFDPAFLLAIVSLDNISPEKNDEYSKELFSFLKEKLEIPDTRGYINFSDPGRAYLGYQSTTFATIFGK</sequence>
<comment type="catalytic activity">
    <reaction evidence="6">
        <text>3-phenylpyruvate = enol-phenylpyruvate</text>
        <dbReference type="Rhea" id="RHEA:17097"/>
        <dbReference type="ChEBI" id="CHEBI:16815"/>
        <dbReference type="ChEBI" id="CHEBI:18005"/>
        <dbReference type="EC" id="5.3.2.1"/>
    </reaction>
</comment>
<dbReference type="GO" id="GO:0004167">
    <property type="term" value="F:dopachrome isomerase activity"/>
    <property type="evidence" value="ECO:0007669"/>
    <property type="project" value="UniProtKB-EC"/>
</dbReference>
<proteinExistence type="inferred from homology"/>
<dbReference type="EMBL" id="JANBPK010001065">
    <property type="protein sequence ID" value="KAJ2926347.1"/>
    <property type="molecule type" value="Genomic_DNA"/>
</dbReference>
<dbReference type="PANTHER" id="PTHR11954:SF6">
    <property type="entry name" value="MACROPHAGE MIGRATION INHIBITORY FACTOR"/>
    <property type="match status" value="1"/>
</dbReference>
<evidence type="ECO:0000256" key="6">
    <source>
        <dbReference type="ARBA" id="ARBA00036735"/>
    </source>
</evidence>
<feature type="domain" description="Amidohydrolase-related" evidence="13">
    <location>
        <begin position="8"/>
        <end position="46"/>
    </location>
</feature>
<evidence type="ECO:0000256" key="7">
    <source>
        <dbReference type="ARBA" id="ARBA00036823"/>
    </source>
</evidence>
<keyword evidence="15" id="KW-1185">Reference proteome</keyword>
<evidence type="ECO:0000256" key="4">
    <source>
        <dbReference type="ARBA" id="ARBA00022525"/>
    </source>
</evidence>
<evidence type="ECO:0000313" key="15">
    <source>
        <dbReference type="Proteomes" id="UP001140091"/>
    </source>
</evidence>
<dbReference type="Pfam" id="PF01187">
    <property type="entry name" value="MIF"/>
    <property type="match status" value="1"/>
</dbReference>
<dbReference type="Gene3D" id="3.20.20.140">
    <property type="entry name" value="Metal-dependent hydrolases"/>
    <property type="match status" value="1"/>
</dbReference>
<accession>A0A9W8ME04</accession>
<comment type="subcellular location">
    <subcellularLocation>
        <location evidence="1">Secreted</location>
    </subcellularLocation>
</comment>
<dbReference type="GO" id="GO:0005615">
    <property type="term" value="C:extracellular space"/>
    <property type="evidence" value="ECO:0007669"/>
    <property type="project" value="UniProtKB-KW"/>
</dbReference>
<dbReference type="Pfam" id="PF01979">
    <property type="entry name" value="Amidohydro_1"/>
    <property type="match status" value="1"/>
</dbReference>
<dbReference type="EC" id="5.3.3.12" evidence="8"/>
<organism evidence="14 15">
    <name type="scientific">Candolleomyces eurysporus</name>
    <dbReference type="NCBI Taxonomy" id="2828524"/>
    <lineage>
        <taxon>Eukaryota</taxon>
        <taxon>Fungi</taxon>
        <taxon>Dikarya</taxon>
        <taxon>Basidiomycota</taxon>
        <taxon>Agaricomycotina</taxon>
        <taxon>Agaricomycetes</taxon>
        <taxon>Agaricomycetidae</taxon>
        <taxon>Agaricales</taxon>
        <taxon>Agaricineae</taxon>
        <taxon>Psathyrellaceae</taxon>
        <taxon>Candolleomyces</taxon>
    </lineage>
</organism>
<evidence type="ECO:0000256" key="8">
    <source>
        <dbReference type="ARBA" id="ARBA00038932"/>
    </source>
</evidence>
<reference evidence="14" key="1">
    <citation type="submission" date="2022-06" db="EMBL/GenBank/DDBJ databases">
        <title>Genome Sequence of Candolleomyces eurysporus.</title>
        <authorList>
            <person name="Buettner E."/>
        </authorList>
    </citation>
    <scope>NUCLEOTIDE SEQUENCE</scope>
    <source>
        <strain evidence="14">VTCC 930004</strain>
    </source>
</reference>
<dbReference type="InterPro" id="IPR001398">
    <property type="entry name" value="Macrophage_inhib_fac"/>
</dbReference>
<keyword evidence="5" id="KW-0413">Isomerase</keyword>
<name>A0A9W8ME04_9AGAR</name>
<dbReference type="GO" id="GO:0016810">
    <property type="term" value="F:hydrolase activity, acting on carbon-nitrogen (but not peptide) bonds"/>
    <property type="evidence" value="ECO:0007669"/>
    <property type="project" value="InterPro"/>
</dbReference>
<evidence type="ECO:0000313" key="14">
    <source>
        <dbReference type="EMBL" id="KAJ2926347.1"/>
    </source>
</evidence>
<dbReference type="EC" id="5.3.2.1" evidence="9"/>
<dbReference type="OrthoDB" id="255819at2759"/>
<keyword evidence="3" id="KW-0202">Cytokine</keyword>
<dbReference type="AlphaFoldDB" id="A0A9W8ME04"/>
<dbReference type="GO" id="GO:0050178">
    <property type="term" value="F:phenylpyruvate tautomerase activity"/>
    <property type="evidence" value="ECO:0007669"/>
    <property type="project" value="UniProtKB-EC"/>
</dbReference>
<comment type="catalytic activity">
    <reaction evidence="7">
        <text>L-dopachrome = 5,6-dihydroxyindole-2-carboxylate</text>
        <dbReference type="Rhea" id="RHEA:13041"/>
        <dbReference type="ChEBI" id="CHEBI:16875"/>
        <dbReference type="ChEBI" id="CHEBI:57509"/>
        <dbReference type="EC" id="5.3.3.12"/>
    </reaction>
</comment>
<evidence type="ECO:0000256" key="2">
    <source>
        <dbReference type="ARBA" id="ARBA00005851"/>
    </source>
</evidence>
<protein>
    <recommendedName>
        <fullName evidence="12">L-dopachrome isomerase</fullName>
        <ecNumber evidence="9">5.3.2.1</ecNumber>
        <ecNumber evidence="8">5.3.3.12</ecNumber>
    </recommendedName>
    <alternativeName>
        <fullName evidence="10">L-dopachrome tautomerase</fullName>
    </alternativeName>
    <alternativeName>
        <fullName evidence="11">Phenylpyruvate tautomerase</fullName>
    </alternativeName>
</protein>
<gene>
    <name evidence="14" type="ORF">H1R20_g10755</name>
</gene>
<dbReference type="Gene3D" id="3.30.429.10">
    <property type="entry name" value="Macrophage Migration Inhibitory Factor"/>
    <property type="match status" value="1"/>
</dbReference>
<dbReference type="InterPro" id="IPR014347">
    <property type="entry name" value="Tautomerase/MIF_sf"/>
</dbReference>
<feature type="non-terminal residue" evidence="14">
    <location>
        <position position="1"/>
    </location>
</feature>
<evidence type="ECO:0000256" key="1">
    <source>
        <dbReference type="ARBA" id="ARBA00004613"/>
    </source>
</evidence>
<comment type="similarity">
    <text evidence="2">Belongs to the MIF family.</text>
</comment>